<dbReference type="OrthoDB" id="1446067at2"/>
<proteinExistence type="predicted"/>
<protein>
    <recommendedName>
        <fullName evidence="3">ArnR1-like winged helix-turn-helix domain-containing protein</fullName>
    </recommendedName>
</protein>
<evidence type="ECO:0008006" key="3">
    <source>
        <dbReference type="Google" id="ProtNLM"/>
    </source>
</evidence>
<evidence type="ECO:0000313" key="2">
    <source>
        <dbReference type="Proteomes" id="UP000305398"/>
    </source>
</evidence>
<reference evidence="1 2" key="1">
    <citation type="submission" date="2019-06" db="EMBL/GenBank/DDBJ databases">
        <authorList>
            <person name="Srinivasan S."/>
        </authorList>
    </citation>
    <scope>NUCLEOTIDE SEQUENCE [LARGE SCALE GENOMIC DNA]</scope>
    <source>
        <strain evidence="1 2">17J68-5</strain>
    </source>
</reference>
<dbReference type="KEGG" id="hyj:FHG12_07650"/>
<keyword evidence="2" id="KW-1185">Reference proteome</keyword>
<organism evidence="1 2">
    <name type="scientific">Hymenobacter jejuensis</name>
    <dbReference type="NCBI Taxonomy" id="2502781"/>
    <lineage>
        <taxon>Bacteria</taxon>
        <taxon>Pseudomonadati</taxon>
        <taxon>Bacteroidota</taxon>
        <taxon>Cytophagia</taxon>
        <taxon>Cytophagales</taxon>
        <taxon>Hymenobacteraceae</taxon>
        <taxon>Hymenobacter</taxon>
    </lineage>
</organism>
<dbReference type="AlphaFoldDB" id="A0A5B7ZZT2"/>
<dbReference type="EMBL" id="CP040896">
    <property type="protein sequence ID" value="QDA59993.1"/>
    <property type="molecule type" value="Genomic_DNA"/>
</dbReference>
<sequence>MGTNIELILLLIVKKNGALTPVLEQGFTYSQISHFMSLLEQEHLIIFTEGKLSLTKQGEERAVYLQKELATSPKQGWILPETRSKIDSISINDIYLPAIKRKPKV</sequence>
<dbReference type="Proteomes" id="UP000305398">
    <property type="component" value="Chromosome"/>
</dbReference>
<accession>A0A5B7ZZT2</accession>
<evidence type="ECO:0000313" key="1">
    <source>
        <dbReference type="EMBL" id="QDA59993.1"/>
    </source>
</evidence>
<dbReference type="RefSeq" id="WP_139515171.1">
    <property type="nucleotide sequence ID" value="NZ_CP040896.1"/>
</dbReference>
<name>A0A5B7ZZT2_9BACT</name>
<gene>
    <name evidence="1" type="ORF">FHG12_07650</name>
</gene>